<accession>A0AA35JN38</accession>
<reference evidence="1" key="1">
    <citation type="submission" date="2022-12" db="EMBL/GenBank/DDBJ databases">
        <authorList>
            <person name="Alioto T."/>
            <person name="Alioto T."/>
            <person name="Gomez Garrido J."/>
        </authorList>
    </citation>
    <scope>NUCLEOTIDE SEQUENCE</scope>
</reference>
<keyword evidence="2" id="KW-1185">Reference proteome</keyword>
<dbReference type="EMBL" id="OX395126">
    <property type="protein sequence ID" value="CAI5762109.1"/>
    <property type="molecule type" value="Genomic_DNA"/>
</dbReference>
<feature type="non-terminal residue" evidence="1">
    <location>
        <position position="63"/>
    </location>
</feature>
<proteinExistence type="predicted"/>
<sequence length="63" mass="6978">LESSPDEMVSLEESGDCQLRQMFIVSGLCSAPEDSGAYPVVYFSPAAQRPEMMLLWERGGEHL</sequence>
<evidence type="ECO:0000313" key="2">
    <source>
        <dbReference type="Proteomes" id="UP001178461"/>
    </source>
</evidence>
<name>A0AA35JN38_9SAUR</name>
<dbReference type="Proteomes" id="UP001178461">
    <property type="component" value="Chromosome 1"/>
</dbReference>
<dbReference type="AlphaFoldDB" id="A0AA35JN38"/>
<evidence type="ECO:0000313" key="1">
    <source>
        <dbReference type="EMBL" id="CAI5762109.1"/>
    </source>
</evidence>
<gene>
    <name evidence="1" type="ORF">PODLI_1B000874</name>
</gene>
<protein>
    <submittedName>
        <fullName evidence="1">Uncharacterized protein</fullName>
    </submittedName>
</protein>
<organism evidence="1 2">
    <name type="scientific">Podarcis lilfordi</name>
    <name type="common">Lilford's wall lizard</name>
    <dbReference type="NCBI Taxonomy" id="74358"/>
    <lineage>
        <taxon>Eukaryota</taxon>
        <taxon>Metazoa</taxon>
        <taxon>Chordata</taxon>
        <taxon>Craniata</taxon>
        <taxon>Vertebrata</taxon>
        <taxon>Euteleostomi</taxon>
        <taxon>Lepidosauria</taxon>
        <taxon>Squamata</taxon>
        <taxon>Bifurcata</taxon>
        <taxon>Unidentata</taxon>
        <taxon>Episquamata</taxon>
        <taxon>Laterata</taxon>
        <taxon>Lacertibaenia</taxon>
        <taxon>Lacertidae</taxon>
        <taxon>Podarcis</taxon>
    </lineage>
</organism>
<feature type="non-terminal residue" evidence="1">
    <location>
        <position position="1"/>
    </location>
</feature>